<dbReference type="PANTHER" id="PTHR47640:SF11">
    <property type="entry name" value="RNA-BINDING PROTEIN 42"/>
    <property type="match status" value="1"/>
</dbReference>
<dbReference type="OrthoDB" id="1749473at2759"/>
<evidence type="ECO:0000313" key="5">
    <source>
        <dbReference type="Proteomes" id="UP000030680"/>
    </source>
</evidence>
<evidence type="ECO:0000259" key="3">
    <source>
        <dbReference type="PROSITE" id="PS50102"/>
    </source>
</evidence>
<dbReference type="PANTHER" id="PTHR47640">
    <property type="entry name" value="TRNA SELENOCYSTEINE 1-ASSOCIATED PROTEIN 1-RELATED-RELATED"/>
    <property type="match status" value="1"/>
</dbReference>
<dbReference type="InterPro" id="IPR000504">
    <property type="entry name" value="RRM_dom"/>
</dbReference>
<dbReference type="Pfam" id="PF00076">
    <property type="entry name" value="RRM_1"/>
    <property type="match status" value="1"/>
</dbReference>
<dbReference type="EMBL" id="KB454495">
    <property type="protein sequence ID" value="EME30910.1"/>
    <property type="molecule type" value="Genomic_DNA"/>
</dbReference>
<dbReference type="InterPro" id="IPR035979">
    <property type="entry name" value="RBD_domain_sf"/>
</dbReference>
<evidence type="ECO:0000256" key="2">
    <source>
        <dbReference type="PROSITE-ProRule" id="PRU00176"/>
    </source>
</evidence>
<keyword evidence="1 2" id="KW-0694">RNA-binding</keyword>
<dbReference type="GeneID" id="17089742"/>
<dbReference type="eggNOG" id="KOG0226">
    <property type="taxonomic scope" value="Eukaryota"/>
</dbReference>
<dbReference type="InterPro" id="IPR012677">
    <property type="entry name" value="Nucleotide-bd_a/b_plait_sf"/>
</dbReference>
<name>M2X3E2_GALSU</name>
<dbReference type="STRING" id="130081.M2X3E2"/>
<feature type="domain" description="RRM" evidence="3">
    <location>
        <begin position="166"/>
        <end position="244"/>
    </location>
</feature>
<sequence length="270" mass="30971">MLFYSLEKSSQMSAYPADLDSEFQRFQLEIEQVGKQQHSTELPNAASTILVASKPAVRETCSKVDPVQQAWQQEVLARDFELARAFQENKKVAESRADNSDKFEDNYYKSAHASYLYKTSDLQAIGGQNSKKKILKKDGRQKRVVRTAAGEIWEDTTLLEWPDNDFRLFVGDLGHDATDELLQTTFGRFSGYNMARVVKDKRTGRCKGYGFVSFSKPEGMIQAMKALNGKYVGSRPCKIRKSTWKERLLTKDKKPEVELLQQFRQRLKQT</sequence>
<proteinExistence type="predicted"/>
<dbReference type="SMART" id="SM00360">
    <property type="entry name" value="RRM"/>
    <property type="match status" value="1"/>
</dbReference>
<dbReference type="GO" id="GO:0003729">
    <property type="term" value="F:mRNA binding"/>
    <property type="evidence" value="ECO:0007669"/>
    <property type="project" value="InterPro"/>
</dbReference>
<dbReference type="Proteomes" id="UP000030680">
    <property type="component" value="Unassembled WGS sequence"/>
</dbReference>
<dbReference type="AlphaFoldDB" id="M2X3E2"/>
<dbReference type="InterPro" id="IPR034215">
    <property type="entry name" value="RBM42_RRM"/>
</dbReference>
<dbReference type="PROSITE" id="PS50102">
    <property type="entry name" value="RRM"/>
    <property type="match status" value="1"/>
</dbReference>
<dbReference type="InterPro" id="IPR050825">
    <property type="entry name" value="RBM42_RBP45_47-like"/>
</dbReference>
<evidence type="ECO:0000256" key="1">
    <source>
        <dbReference type="ARBA" id="ARBA00022884"/>
    </source>
</evidence>
<dbReference type="Gene3D" id="3.30.70.330">
    <property type="match status" value="1"/>
</dbReference>
<dbReference type="CDD" id="cd12383">
    <property type="entry name" value="RRM_RBM42"/>
    <property type="match status" value="1"/>
</dbReference>
<evidence type="ECO:0000313" key="4">
    <source>
        <dbReference type="EMBL" id="EME30910.1"/>
    </source>
</evidence>
<organism evidence="4 5">
    <name type="scientific">Galdieria sulphuraria</name>
    <name type="common">Red alga</name>
    <dbReference type="NCBI Taxonomy" id="130081"/>
    <lineage>
        <taxon>Eukaryota</taxon>
        <taxon>Rhodophyta</taxon>
        <taxon>Bangiophyceae</taxon>
        <taxon>Galdieriales</taxon>
        <taxon>Galdieriaceae</taxon>
        <taxon>Galdieria</taxon>
    </lineage>
</organism>
<accession>M2X3E2</accession>
<dbReference type="RefSeq" id="XP_005707430.1">
    <property type="nucleotide sequence ID" value="XM_005707373.1"/>
</dbReference>
<dbReference type="SUPFAM" id="SSF54928">
    <property type="entry name" value="RNA-binding domain, RBD"/>
    <property type="match status" value="1"/>
</dbReference>
<keyword evidence="5" id="KW-1185">Reference proteome</keyword>
<protein>
    <submittedName>
        <fullName evidence="4">Polyadenylate-binding protein</fullName>
    </submittedName>
</protein>
<reference evidence="5" key="1">
    <citation type="journal article" date="2013" name="Science">
        <title>Gene transfer from bacteria and archaea facilitated evolution of an extremophilic eukaryote.</title>
        <authorList>
            <person name="Schonknecht G."/>
            <person name="Chen W.H."/>
            <person name="Ternes C.M."/>
            <person name="Barbier G.G."/>
            <person name="Shrestha R.P."/>
            <person name="Stanke M."/>
            <person name="Brautigam A."/>
            <person name="Baker B.J."/>
            <person name="Banfield J.F."/>
            <person name="Garavito R.M."/>
            <person name="Carr K."/>
            <person name="Wilkerson C."/>
            <person name="Rensing S.A."/>
            <person name="Gagneul D."/>
            <person name="Dickenson N.E."/>
            <person name="Oesterhelt C."/>
            <person name="Lercher M.J."/>
            <person name="Weber A.P."/>
        </authorList>
    </citation>
    <scope>NUCLEOTIDE SEQUENCE [LARGE SCALE GENOMIC DNA]</scope>
    <source>
        <strain evidence="5">074W</strain>
    </source>
</reference>
<dbReference type="Gramene" id="EME30910">
    <property type="protein sequence ID" value="EME30910"/>
    <property type="gene ID" value="Gasu_16790"/>
</dbReference>
<gene>
    <name evidence="4" type="ORF">Gasu_16790</name>
</gene>
<dbReference type="KEGG" id="gsl:Gasu_16790"/>